<keyword evidence="1" id="KW-0378">Hydrolase</keyword>
<comment type="caution">
    <text evidence="3">The sequence shown here is derived from an EMBL/GenBank/DDBJ whole genome shotgun (WGS) entry which is preliminary data.</text>
</comment>
<dbReference type="InterPro" id="IPR036366">
    <property type="entry name" value="PGBDSf"/>
</dbReference>
<proteinExistence type="predicted"/>
<name>A0A270BXE2_9PROT</name>
<dbReference type="STRING" id="1231343.Absy_027_144"/>
<dbReference type="Gene3D" id="1.10.530.10">
    <property type="match status" value="1"/>
</dbReference>
<dbReference type="OrthoDB" id="242200at2"/>
<organism evidence="3 4">
    <name type="scientific">Acetobacter syzygii</name>
    <dbReference type="NCBI Taxonomy" id="146476"/>
    <lineage>
        <taxon>Bacteria</taxon>
        <taxon>Pseudomonadati</taxon>
        <taxon>Pseudomonadota</taxon>
        <taxon>Alphaproteobacteria</taxon>
        <taxon>Acetobacterales</taxon>
        <taxon>Acetobacteraceae</taxon>
        <taxon>Acetobacter</taxon>
    </lineage>
</organism>
<gene>
    <name evidence="3" type="ORF">B9K05_01285</name>
</gene>
<dbReference type="SMART" id="SM00047">
    <property type="entry name" value="LYZ2"/>
    <property type="match status" value="1"/>
</dbReference>
<protein>
    <recommendedName>
        <fullName evidence="2">Mannosyl-glycoprotein endo-beta-N-acetylglucosamidase-like domain-containing protein</fullName>
    </recommendedName>
</protein>
<dbReference type="EMBL" id="NDFP01000001">
    <property type="protein sequence ID" value="PAL29311.1"/>
    <property type="molecule type" value="Genomic_DNA"/>
</dbReference>
<evidence type="ECO:0000313" key="4">
    <source>
        <dbReference type="Proteomes" id="UP000216033"/>
    </source>
</evidence>
<dbReference type="Proteomes" id="UP000216033">
    <property type="component" value="Unassembled WGS sequence"/>
</dbReference>
<evidence type="ECO:0000259" key="2">
    <source>
        <dbReference type="SMART" id="SM00047"/>
    </source>
</evidence>
<dbReference type="AlphaFoldDB" id="A0A270BXE2"/>
<sequence>MSAWHRDGAIMSLSRPVRITASVGKGGTNRRDDVRAIQELLNSNLPKYTPRLRVDGLCGFRTFEAIRKIQQNLVGMSSPDGRIDPRGPTWRLLNESKLSSSVNRVTTLSGVNAKSSIANSSIPTTVIQAAQAAQRKWKVPASVTIAQWMLESGSGKRMPSHSHNPFGIKAGRGQSFVMAGTHEETKDHKLVAIMAPFRVFSSMNEAFDQHGRLLATHPAYKLARQHTGDPDAYANALTYHYATKSGYGTLLISYMKKYDLYKYNK</sequence>
<keyword evidence="4" id="KW-1185">Reference proteome</keyword>
<dbReference type="GO" id="GO:0004040">
    <property type="term" value="F:amidase activity"/>
    <property type="evidence" value="ECO:0007669"/>
    <property type="project" value="InterPro"/>
</dbReference>
<dbReference type="Gene3D" id="4.10.80.30">
    <property type="entry name" value="DNA polymerase, domain 6"/>
    <property type="match status" value="1"/>
</dbReference>
<dbReference type="InterPro" id="IPR002901">
    <property type="entry name" value="MGlyc_endo_b_GlcNAc-like_dom"/>
</dbReference>
<dbReference type="PANTHER" id="PTHR33308:SF9">
    <property type="entry name" value="PEPTIDOGLYCAN HYDROLASE FLGJ"/>
    <property type="match status" value="1"/>
</dbReference>
<accession>A0A270BXE2</accession>
<dbReference type="Gene3D" id="1.10.101.10">
    <property type="entry name" value="PGBD-like superfamily/PGBD"/>
    <property type="match status" value="1"/>
</dbReference>
<evidence type="ECO:0000313" key="3">
    <source>
        <dbReference type="EMBL" id="PAL29311.1"/>
    </source>
</evidence>
<dbReference type="PANTHER" id="PTHR33308">
    <property type="entry name" value="PEPTIDOGLYCAN HYDROLASE FLGJ"/>
    <property type="match status" value="1"/>
</dbReference>
<feature type="domain" description="Mannosyl-glycoprotein endo-beta-N-acetylglucosamidase-like" evidence="2">
    <location>
        <begin position="110"/>
        <end position="264"/>
    </location>
</feature>
<reference evidence="3 4" key="1">
    <citation type="submission" date="2017-04" db="EMBL/GenBank/DDBJ databases">
        <title>Kefir bacterial isolates.</title>
        <authorList>
            <person name="Kim Y."/>
            <person name="Blasche S."/>
            <person name="Patil K.R."/>
        </authorList>
    </citation>
    <scope>NUCLEOTIDE SEQUENCE [LARGE SCALE GENOMIC DNA]</scope>
    <source>
        <strain evidence="3 4">KR-2</strain>
    </source>
</reference>
<dbReference type="InterPro" id="IPR051056">
    <property type="entry name" value="Glycosyl_Hydrolase_73"/>
</dbReference>
<dbReference type="Pfam" id="PF01832">
    <property type="entry name" value="Glucosaminidase"/>
    <property type="match status" value="1"/>
</dbReference>
<evidence type="ECO:0000256" key="1">
    <source>
        <dbReference type="ARBA" id="ARBA00022801"/>
    </source>
</evidence>
<dbReference type="GO" id="GO:0071973">
    <property type="term" value="P:bacterial-type flagellum-dependent cell motility"/>
    <property type="evidence" value="ECO:0007669"/>
    <property type="project" value="TreeGrafter"/>
</dbReference>